<dbReference type="InParanoid" id="B9TH33"/>
<dbReference type="EMBL" id="EQ981173">
    <property type="protein sequence ID" value="EEF24831.1"/>
    <property type="molecule type" value="Genomic_DNA"/>
</dbReference>
<evidence type="ECO:0000313" key="1">
    <source>
        <dbReference type="EMBL" id="EEF24831.1"/>
    </source>
</evidence>
<sequence length="56" mass="6165">MFFLVTVITLNGIKKLVPSSPLFITVVSDAIELIIDNCTSCQFHCLPIEPSSTCHQ</sequence>
<evidence type="ECO:0000313" key="2">
    <source>
        <dbReference type="Proteomes" id="UP000008311"/>
    </source>
</evidence>
<accession>B9TH33</accession>
<keyword evidence="2" id="KW-1185">Reference proteome</keyword>
<dbReference type="AlphaFoldDB" id="B9TH33"/>
<organism evidence="1 2">
    <name type="scientific">Ricinus communis</name>
    <name type="common">Castor bean</name>
    <dbReference type="NCBI Taxonomy" id="3988"/>
    <lineage>
        <taxon>Eukaryota</taxon>
        <taxon>Viridiplantae</taxon>
        <taxon>Streptophyta</taxon>
        <taxon>Embryophyta</taxon>
        <taxon>Tracheophyta</taxon>
        <taxon>Spermatophyta</taxon>
        <taxon>Magnoliopsida</taxon>
        <taxon>eudicotyledons</taxon>
        <taxon>Gunneridae</taxon>
        <taxon>Pentapetalae</taxon>
        <taxon>rosids</taxon>
        <taxon>fabids</taxon>
        <taxon>Malpighiales</taxon>
        <taxon>Euphorbiaceae</taxon>
        <taxon>Acalyphoideae</taxon>
        <taxon>Acalypheae</taxon>
        <taxon>Ricinus</taxon>
    </lineage>
</organism>
<reference evidence="2" key="1">
    <citation type="journal article" date="2010" name="Nat. Biotechnol.">
        <title>Draft genome sequence of the oilseed species Ricinus communis.</title>
        <authorList>
            <person name="Chan A.P."/>
            <person name="Crabtree J."/>
            <person name="Zhao Q."/>
            <person name="Lorenzi H."/>
            <person name="Orvis J."/>
            <person name="Puiu D."/>
            <person name="Melake-Berhan A."/>
            <person name="Jones K.M."/>
            <person name="Redman J."/>
            <person name="Chen G."/>
            <person name="Cahoon E.B."/>
            <person name="Gedil M."/>
            <person name="Stanke M."/>
            <person name="Haas B.J."/>
            <person name="Wortman J.R."/>
            <person name="Fraser-Liggett C.M."/>
            <person name="Ravel J."/>
            <person name="Rabinowicz P.D."/>
        </authorList>
    </citation>
    <scope>NUCLEOTIDE SEQUENCE [LARGE SCALE GENOMIC DNA]</scope>
    <source>
        <strain evidence="2">cv. Hale</strain>
    </source>
</reference>
<gene>
    <name evidence="1" type="ORF">RCOM_1921690</name>
</gene>
<protein>
    <submittedName>
        <fullName evidence="1">Uncharacterized protein</fullName>
    </submittedName>
</protein>
<name>B9TH33_RICCO</name>
<proteinExistence type="predicted"/>
<dbReference type="Proteomes" id="UP000008311">
    <property type="component" value="Unassembled WGS sequence"/>
</dbReference>